<reference evidence="1 2" key="1">
    <citation type="journal article" date="2017" name="Front. Microbiol.">
        <title>Phaeobacter piscinae sp. nov., a species of the Roseobacter group and potential aquaculture probiont.</title>
        <authorList>
            <person name="Sonnenschein E.C."/>
            <person name="Phippen C.B.W."/>
            <person name="Nielsen K.F."/>
            <person name="Mateiu R.V."/>
            <person name="Melchiorsen J."/>
            <person name="Gram L."/>
            <person name="Overmann J."/>
            <person name="Freese H.M."/>
        </authorList>
    </citation>
    <scope>NUCLEOTIDE SEQUENCE [LARGE SCALE GENOMIC DNA]</scope>
    <source>
        <strain evidence="1 2">P88</strain>
    </source>
</reference>
<reference evidence="1 2" key="2">
    <citation type="journal article" date="2017" name="Genome Biol. Evol.">
        <title>Trajectories and Drivers of Genome Evolution in Surface-Associated Marine Phaeobacter.</title>
        <authorList>
            <person name="Freese H.M."/>
            <person name="Sikorski J."/>
            <person name="Bunk B."/>
            <person name="Scheuner C."/>
            <person name="Meier-Kolthoff J.P."/>
            <person name="Sproer C."/>
            <person name="Gram L."/>
            <person name="Overmann J."/>
        </authorList>
    </citation>
    <scope>NUCLEOTIDE SEQUENCE [LARGE SCALE GENOMIC DNA]</scope>
    <source>
        <strain evidence="1 2">P88</strain>
    </source>
</reference>
<dbReference type="EMBL" id="CP010725">
    <property type="protein sequence ID" value="AUQ98120.1"/>
    <property type="molecule type" value="Genomic_DNA"/>
</dbReference>
<protein>
    <submittedName>
        <fullName evidence="1">Uncharacterized protein</fullName>
    </submittedName>
</protein>
<evidence type="ECO:0000313" key="2">
    <source>
        <dbReference type="Proteomes" id="UP000236447"/>
    </source>
</evidence>
<gene>
    <name evidence="1" type="ORF">PhaeoP88_00724</name>
</gene>
<name>A0A2I7K6K4_9RHOB</name>
<dbReference type="Proteomes" id="UP000236447">
    <property type="component" value="Chromosome"/>
</dbReference>
<organism evidence="1 2">
    <name type="scientific">Phaeobacter inhibens</name>
    <dbReference type="NCBI Taxonomy" id="221822"/>
    <lineage>
        <taxon>Bacteria</taxon>
        <taxon>Pseudomonadati</taxon>
        <taxon>Pseudomonadota</taxon>
        <taxon>Alphaproteobacteria</taxon>
        <taxon>Rhodobacterales</taxon>
        <taxon>Roseobacteraceae</taxon>
        <taxon>Phaeobacter</taxon>
    </lineage>
</organism>
<proteinExistence type="predicted"/>
<dbReference type="AlphaFoldDB" id="A0A2I7K6K4"/>
<accession>A0A2I7K6K4</accession>
<sequence>MDIVSVYGRFGPSSTMRNTKCARVCKERYLRVADVYTDRSIAWINCTGLKVRFRETFRARSGPCAAPCLNVVIGLAASGSGDQGRYRCNSDAAPP</sequence>
<evidence type="ECO:0000313" key="1">
    <source>
        <dbReference type="EMBL" id="AUQ98120.1"/>
    </source>
</evidence>